<gene>
    <name evidence="1" type="ORF">RHGRI_033290</name>
</gene>
<evidence type="ECO:0000313" key="1">
    <source>
        <dbReference type="EMBL" id="KAG5520657.1"/>
    </source>
</evidence>
<dbReference type="AlphaFoldDB" id="A0AAV6HX19"/>
<reference evidence="1" key="1">
    <citation type="submission" date="2020-08" db="EMBL/GenBank/DDBJ databases">
        <title>Plant Genome Project.</title>
        <authorList>
            <person name="Zhang R.-G."/>
        </authorList>
    </citation>
    <scope>NUCLEOTIDE SEQUENCE</scope>
    <source>
        <strain evidence="1">WSP0</strain>
        <tissue evidence="1">Leaf</tissue>
    </source>
</reference>
<proteinExistence type="predicted"/>
<keyword evidence="2" id="KW-1185">Reference proteome</keyword>
<evidence type="ECO:0000313" key="2">
    <source>
        <dbReference type="Proteomes" id="UP000823749"/>
    </source>
</evidence>
<accession>A0AAV6HX19</accession>
<sequence>MQHIQAAVRVKRYIPREGFKELDHAFVAADGILDDPCGVQEANVLGRLDDFAHEEDIGGDLVPRLDMEPLESNEVQKRKLGSVVQHYGRETQHPGARKGDVVQARAPALLELDPGIAELHR</sequence>
<protein>
    <submittedName>
        <fullName evidence="1">Uncharacterized protein</fullName>
    </submittedName>
</protein>
<comment type="caution">
    <text evidence="1">The sequence shown here is derived from an EMBL/GenBank/DDBJ whole genome shotgun (WGS) entry which is preliminary data.</text>
</comment>
<dbReference type="EMBL" id="JACTNZ010000012">
    <property type="protein sequence ID" value="KAG5520657.1"/>
    <property type="molecule type" value="Genomic_DNA"/>
</dbReference>
<dbReference type="Proteomes" id="UP000823749">
    <property type="component" value="Chromosome 12"/>
</dbReference>
<organism evidence="1 2">
    <name type="scientific">Rhododendron griersonianum</name>
    <dbReference type="NCBI Taxonomy" id="479676"/>
    <lineage>
        <taxon>Eukaryota</taxon>
        <taxon>Viridiplantae</taxon>
        <taxon>Streptophyta</taxon>
        <taxon>Embryophyta</taxon>
        <taxon>Tracheophyta</taxon>
        <taxon>Spermatophyta</taxon>
        <taxon>Magnoliopsida</taxon>
        <taxon>eudicotyledons</taxon>
        <taxon>Gunneridae</taxon>
        <taxon>Pentapetalae</taxon>
        <taxon>asterids</taxon>
        <taxon>Ericales</taxon>
        <taxon>Ericaceae</taxon>
        <taxon>Ericoideae</taxon>
        <taxon>Rhodoreae</taxon>
        <taxon>Rhododendron</taxon>
    </lineage>
</organism>
<name>A0AAV6HX19_9ERIC</name>